<keyword evidence="3" id="KW-1185">Reference proteome</keyword>
<feature type="domain" description="RNase H type-1" evidence="1">
    <location>
        <begin position="77"/>
        <end position="143"/>
    </location>
</feature>
<evidence type="ECO:0000313" key="3">
    <source>
        <dbReference type="Proteomes" id="UP001396334"/>
    </source>
</evidence>
<organism evidence="2 3">
    <name type="scientific">Hibiscus sabdariffa</name>
    <name type="common">roselle</name>
    <dbReference type="NCBI Taxonomy" id="183260"/>
    <lineage>
        <taxon>Eukaryota</taxon>
        <taxon>Viridiplantae</taxon>
        <taxon>Streptophyta</taxon>
        <taxon>Embryophyta</taxon>
        <taxon>Tracheophyta</taxon>
        <taxon>Spermatophyta</taxon>
        <taxon>Magnoliopsida</taxon>
        <taxon>eudicotyledons</taxon>
        <taxon>Gunneridae</taxon>
        <taxon>Pentapetalae</taxon>
        <taxon>rosids</taxon>
        <taxon>malvids</taxon>
        <taxon>Malvales</taxon>
        <taxon>Malvaceae</taxon>
        <taxon>Malvoideae</taxon>
        <taxon>Hibiscus</taxon>
    </lineage>
</organism>
<dbReference type="InterPro" id="IPR052929">
    <property type="entry name" value="RNase_H-like_EbsB-rel"/>
</dbReference>
<accession>A0ABR2S4E2</accession>
<protein>
    <recommendedName>
        <fullName evidence="1">RNase H type-1 domain-containing protein</fullName>
    </recommendedName>
</protein>
<proteinExistence type="predicted"/>
<evidence type="ECO:0000313" key="2">
    <source>
        <dbReference type="EMBL" id="KAK9020101.1"/>
    </source>
</evidence>
<dbReference type="EMBL" id="JBBPBN010000017">
    <property type="protein sequence ID" value="KAK9020101.1"/>
    <property type="molecule type" value="Genomic_DNA"/>
</dbReference>
<name>A0ABR2S4E2_9ROSI</name>
<dbReference type="PANTHER" id="PTHR47074">
    <property type="entry name" value="BNAC02G40300D PROTEIN"/>
    <property type="match status" value="1"/>
</dbReference>
<dbReference type="Pfam" id="PF13456">
    <property type="entry name" value="RVT_3"/>
    <property type="match status" value="1"/>
</dbReference>
<dbReference type="PANTHER" id="PTHR47074:SF61">
    <property type="entry name" value="RNASE H TYPE-1 DOMAIN-CONTAINING PROTEIN"/>
    <property type="match status" value="1"/>
</dbReference>
<sequence>MQLDEKRKPRLVLTYWASWYARNQLVYEGSPLSLGNTVAFIHSHSEELDILCSAKSPQLVDYPPKWSPPATYFIKINFDAHFTSATSQSVSGALARDSLGWIVAACVYPYDWIADSFIAEAKACEVVVFFAIDLGLSKVHVEVAHLLARVGLQAGQPQFWFGKAPMLVEQAVRRDLA</sequence>
<comment type="caution">
    <text evidence="2">The sequence shown here is derived from an EMBL/GenBank/DDBJ whole genome shotgun (WGS) entry which is preliminary data.</text>
</comment>
<gene>
    <name evidence="2" type="ORF">V6N11_054595</name>
</gene>
<evidence type="ECO:0000259" key="1">
    <source>
        <dbReference type="Pfam" id="PF13456"/>
    </source>
</evidence>
<dbReference type="InterPro" id="IPR002156">
    <property type="entry name" value="RNaseH_domain"/>
</dbReference>
<dbReference type="Proteomes" id="UP001396334">
    <property type="component" value="Unassembled WGS sequence"/>
</dbReference>
<reference evidence="2 3" key="1">
    <citation type="journal article" date="2024" name="G3 (Bethesda)">
        <title>Genome assembly of Hibiscus sabdariffa L. provides insights into metabolisms of medicinal natural products.</title>
        <authorList>
            <person name="Kim T."/>
        </authorList>
    </citation>
    <scope>NUCLEOTIDE SEQUENCE [LARGE SCALE GENOMIC DNA]</scope>
    <source>
        <strain evidence="2">TK-2024</strain>
        <tissue evidence="2">Old leaves</tissue>
    </source>
</reference>